<protein>
    <submittedName>
        <fullName evidence="1">Uncharacterized protein</fullName>
    </submittedName>
</protein>
<evidence type="ECO:0000313" key="1">
    <source>
        <dbReference type="EMBL" id="MCW3788901.1"/>
    </source>
</evidence>
<name>A0AAE3M8F1_9BACT</name>
<sequence>MKIFVSIILCFICIIGYSQNTHSLKINYNNSNDYFFPLKTVRLFNDSLNILPEKKDIIENISSGEYTLEFTSTLGDKFDTVIILSKRIILNIHPHGLYNIYKKKDWSLDKSILQNLGENDTLKILYRGYDGHITSYDTIYIHKESKEFFYKIGIPKLIGKRKTQKEIIEYKTGKLYGDLLKTYSLWEYYAKSNDKYDIIECFSFDRFYVLLINKDFYRIHDASCSEYGLDYLKSELEKNAQ</sequence>
<organism evidence="1 2">
    <name type="scientific">Plebeiibacterium sediminum</name>
    <dbReference type="NCBI Taxonomy" id="2992112"/>
    <lineage>
        <taxon>Bacteria</taxon>
        <taxon>Pseudomonadati</taxon>
        <taxon>Bacteroidota</taxon>
        <taxon>Bacteroidia</taxon>
        <taxon>Marinilabiliales</taxon>
        <taxon>Marinilabiliaceae</taxon>
        <taxon>Plebeiibacterium</taxon>
    </lineage>
</organism>
<accession>A0AAE3M8F1</accession>
<dbReference type="AlphaFoldDB" id="A0AAE3M8F1"/>
<proteinExistence type="predicted"/>
<dbReference type="RefSeq" id="WP_301192457.1">
    <property type="nucleotide sequence ID" value="NZ_JAPDPJ010000070.1"/>
</dbReference>
<dbReference type="Proteomes" id="UP001209229">
    <property type="component" value="Unassembled WGS sequence"/>
</dbReference>
<dbReference type="EMBL" id="JAPDPJ010000070">
    <property type="protein sequence ID" value="MCW3788901.1"/>
    <property type="molecule type" value="Genomic_DNA"/>
</dbReference>
<evidence type="ECO:0000313" key="2">
    <source>
        <dbReference type="Proteomes" id="UP001209229"/>
    </source>
</evidence>
<comment type="caution">
    <text evidence="1">The sequence shown here is derived from an EMBL/GenBank/DDBJ whole genome shotgun (WGS) entry which is preliminary data.</text>
</comment>
<gene>
    <name evidence="1" type="ORF">OM075_20700</name>
</gene>
<keyword evidence="2" id="KW-1185">Reference proteome</keyword>
<reference evidence="1" key="1">
    <citation type="submission" date="2022-10" db="EMBL/GenBank/DDBJ databases">
        <authorList>
            <person name="Yu W.X."/>
        </authorList>
    </citation>
    <scope>NUCLEOTIDE SEQUENCE</scope>
    <source>
        <strain evidence="1">AAT</strain>
    </source>
</reference>